<feature type="coiled-coil region" evidence="1">
    <location>
        <begin position="202"/>
        <end position="263"/>
    </location>
</feature>
<proteinExistence type="predicted"/>
<evidence type="ECO:0000313" key="3">
    <source>
        <dbReference type="EMBL" id="KAF2769948.1"/>
    </source>
</evidence>
<dbReference type="EMBL" id="ML995829">
    <property type="protein sequence ID" value="KAF2769948.1"/>
    <property type="molecule type" value="Genomic_DNA"/>
</dbReference>
<gene>
    <name evidence="3" type="ORF">EJ03DRAFT_82362</name>
</gene>
<protein>
    <recommendedName>
        <fullName evidence="5">Fungal N-terminal domain-containing protein</fullName>
    </recommendedName>
</protein>
<dbReference type="Proteomes" id="UP000799436">
    <property type="component" value="Unassembled WGS sequence"/>
</dbReference>
<sequence length="392" mass="43016">MKIASGLVALVSLGPLAVAGWGHKAEKKQYEACVAELDGIMHRQDVHKVESERTRADLALTFEALGRCQGDGDIGYIGPEVQDASTMIAEFDSTMDALLGKRHSGYASMRDACIASKETADRSTSSISATTEDSKARLVAAKDGLAQCENENHNASKCDLNETVTRERQLEKQVRLLSLTLEAERMQYAALQERHNATGTVLQTLTQRLESKEAEMRITKSQHIGERREVPGTSPANPLIRRGKGHEQQIKNLEAQLRQCQVDSAATDGDLKAAVEREMAVTEKHAKVVGEGITDSRARQELTESNDELRKTAMQYLAALREQKGKYTAVKDSLLVCTVEGGMNAIDQAKLEARLQSCDKQVTINGYERLLDQQECQSAALTGCRQNSNALE</sequence>
<keyword evidence="4" id="KW-1185">Reference proteome</keyword>
<reference evidence="3" key="1">
    <citation type="journal article" date="2020" name="Stud. Mycol.">
        <title>101 Dothideomycetes genomes: a test case for predicting lifestyles and emergence of pathogens.</title>
        <authorList>
            <person name="Haridas S."/>
            <person name="Albert R."/>
            <person name="Binder M."/>
            <person name="Bloem J."/>
            <person name="Labutti K."/>
            <person name="Salamov A."/>
            <person name="Andreopoulos B."/>
            <person name="Baker S."/>
            <person name="Barry K."/>
            <person name="Bills G."/>
            <person name="Bluhm B."/>
            <person name="Cannon C."/>
            <person name="Castanera R."/>
            <person name="Culley D."/>
            <person name="Daum C."/>
            <person name="Ezra D."/>
            <person name="Gonzalez J."/>
            <person name="Henrissat B."/>
            <person name="Kuo A."/>
            <person name="Liang C."/>
            <person name="Lipzen A."/>
            <person name="Lutzoni F."/>
            <person name="Magnuson J."/>
            <person name="Mondo S."/>
            <person name="Nolan M."/>
            <person name="Ohm R."/>
            <person name="Pangilinan J."/>
            <person name="Park H.-J."/>
            <person name="Ramirez L."/>
            <person name="Alfaro M."/>
            <person name="Sun H."/>
            <person name="Tritt A."/>
            <person name="Yoshinaga Y."/>
            <person name="Zwiers L.-H."/>
            <person name="Turgeon B."/>
            <person name="Goodwin S."/>
            <person name="Spatafora J."/>
            <person name="Crous P."/>
            <person name="Grigoriev I."/>
        </authorList>
    </citation>
    <scope>NUCLEOTIDE SEQUENCE</scope>
    <source>
        <strain evidence="3">CBS 116005</strain>
    </source>
</reference>
<evidence type="ECO:0000313" key="4">
    <source>
        <dbReference type="Proteomes" id="UP000799436"/>
    </source>
</evidence>
<keyword evidence="1" id="KW-0175">Coiled coil</keyword>
<name>A0A6G1LC01_9PEZI</name>
<dbReference type="OrthoDB" id="10440591at2759"/>
<dbReference type="AlphaFoldDB" id="A0A6G1LC01"/>
<feature type="signal peptide" evidence="2">
    <location>
        <begin position="1"/>
        <end position="19"/>
    </location>
</feature>
<evidence type="ECO:0000256" key="2">
    <source>
        <dbReference type="SAM" id="SignalP"/>
    </source>
</evidence>
<feature type="chain" id="PRO_5026213249" description="Fungal N-terminal domain-containing protein" evidence="2">
    <location>
        <begin position="20"/>
        <end position="392"/>
    </location>
</feature>
<accession>A0A6G1LC01</accession>
<evidence type="ECO:0008006" key="5">
    <source>
        <dbReference type="Google" id="ProtNLM"/>
    </source>
</evidence>
<keyword evidence="2" id="KW-0732">Signal</keyword>
<organism evidence="3 4">
    <name type="scientific">Teratosphaeria nubilosa</name>
    <dbReference type="NCBI Taxonomy" id="161662"/>
    <lineage>
        <taxon>Eukaryota</taxon>
        <taxon>Fungi</taxon>
        <taxon>Dikarya</taxon>
        <taxon>Ascomycota</taxon>
        <taxon>Pezizomycotina</taxon>
        <taxon>Dothideomycetes</taxon>
        <taxon>Dothideomycetidae</taxon>
        <taxon>Mycosphaerellales</taxon>
        <taxon>Teratosphaeriaceae</taxon>
        <taxon>Teratosphaeria</taxon>
    </lineage>
</organism>
<evidence type="ECO:0000256" key="1">
    <source>
        <dbReference type="SAM" id="Coils"/>
    </source>
</evidence>